<dbReference type="SUPFAM" id="SSF52540">
    <property type="entry name" value="P-loop containing nucleoside triphosphate hydrolases"/>
    <property type="match status" value="1"/>
</dbReference>
<comment type="similarity">
    <text evidence="1">Belongs to the ABC transporter superfamily.</text>
</comment>
<comment type="caution">
    <text evidence="6">The sequence shown here is derived from an EMBL/GenBank/DDBJ whole genome shotgun (WGS) entry which is preliminary data.</text>
</comment>
<evidence type="ECO:0000256" key="4">
    <source>
        <dbReference type="ARBA" id="ARBA00022840"/>
    </source>
</evidence>
<evidence type="ECO:0000256" key="3">
    <source>
        <dbReference type="ARBA" id="ARBA00022741"/>
    </source>
</evidence>
<accession>A0A327JP85</accession>
<reference evidence="6 7" key="1">
    <citation type="submission" date="2017-07" db="EMBL/GenBank/DDBJ databases">
        <title>Draft Genome Sequences of Select Purple Nonsulfur Bacteria.</title>
        <authorList>
            <person name="Lasarre B."/>
            <person name="Mckinlay J.B."/>
        </authorList>
    </citation>
    <scope>NUCLEOTIDE SEQUENCE [LARGE SCALE GENOMIC DNA]</scope>
    <source>
        <strain evidence="6 7">DSM 11907</strain>
    </source>
</reference>
<feature type="domain" description="ABC transporter" evidence="5">
    <location>
        <begin position="3"/>
        <end position="239"/>
    </location>
</feature>
<keyword evidence="6" id="KW-0808">Transferase</keyword>
<dbReference type="RefSeq" id="WP_111360634.1">
    <property type="nucleotide sequence ID" value="NZ_NHSK01000049.1"/>
</dbReference>
<dbReference type="PANTHER" id="PTHR42788:SF13">
    <property type="entry name" value="ALIPHATIC SULFONATES IMPORT ATP-BINDING PROTEIN SSUB"/>
    <property type="match status" value="1"/>
</dbReference>
<organism evidence="6 7">
    <name type="scientific">Rhodoplanes elegans</name>
    <dbReference type="NCBI Taxonomy" id="29408"/>
    <lineage>
        <taxon>Bacteria</taxon>
        <taxon>Pseudomonadati</taxon>
        <taxon>Pseudomonadota</taxon>
        <taxon>Alphaproteobacteria</taxon>
        <taxon>Hyphomicrobiales</taxon>
        <taxon>Nitrobacteraceae</taxon>
        <taxon>Rhodoplanes</taxon>
    </lineage>
</organism>
<dbReference type="CDD" id="cd03293">
    <property type="entry name" value="ABC_NrtD_SsuB_transporters"/>
    <property type="match status" value="1"/>
</dbReference>
<dbReference type="InterPro" id="IPR027417">
    <property type="entry name" value="P-loop_NTPase"/>
</dbReference>
<dbReference type="InterPro" id="IPR003439">
    <property type="entry name" value="ABC_transporter-like_ATP-bd"/>
</dbReference>
<keyword evidence="7" id="KW-1185">Reference proteome</keyword>
<dbReference type="PROSITE" id="PS00211">
    <property type="entry name" value="ABC_TRANSPORTER_1"/>
    <property type="match status" value="1"/>
</dbReference>
<protein>
    <submittedName>
        <fullName evidence="6">Mannosyltransferase</fullName>
    </submittedName>
</protein>
<dbReference type="InterPro" id="IPR017871">
    <property type="entry name" value="ABC_transporter-like_CS"/>
</dbReference>
<dbReference type="GO" id="GO:0016757">
    <property type="term" value="F:glycosyltransferase activity"/>
    <property type="evidence" value="ECO:0007669"/>
    <property type="project" value="UniProtKB-KW"/>
</dbReference>
<dbReference type="InterPro" id="IPR003593">
    <property type="entry name" value="AAA+_ATPase"/>
</dbReference>
<dbReference type="EMBL" id="NPEU01000786">
    <property type="protein sequence ID" value="RAI28107.1"/>
    <property type="molecule type" value="Genomic_DNA"/>
</dbReference>
<evidence type="ECO:0000256" key="2">
    <source>
        <dbReference type="ARBA" id="ARBA00022448"/>
    </source>
</evidence>
<dbReference type="Gene3D" id="3.40.50.300">
    <property type="entry name" value="P-loop containing nucleotide triphosphate hydrolases"/>
    <property type="match status" value="1"/>
</dbReference>
<dbReference type="PROSITE" id="PS50893">
    <property type="entry name" value="ABC_TRANSPORTER_2"/>
    <property type="match status" value="1"/>
</dbReference>
<dbReference type="GO" id="GO:0016887">
    <property type="term" value="F:ATP hydrolysis activity"/>
    <property type="evidence" value="ECO:0007669"/>
    <property type="project" value="InterPro"/>
</dbReference>
<evidence type="ECO:0000313" key="7">
    <source>
        <dbReference type="Proteomes" id="UP000248863"/>
    </source>
</evidence>
<name>A0A327JP85_9BRAD</name>
<keyword evidence="6" id="KW-0328">Glycosyltransferase</keyword>
<dbReference type="Proteomes" id="UP000248863">
    <property type="component" value="Unassembled WGS sequence"/>
</dbReference>
<evidence type="ECO:0000256" key="1">
    <source>
        <dbReference type="ARBA" id="ARBA00005417"/>
    </source>
</evidence>
<gene>
    <name evidence="6" type="ORF">CH338_29640</name>
</gene>
<evidence type="ECO:0000313" key="6">
    <source>
        <dbReference type="EMBL" id="RAI28107.1"/>
    </source>
</evidence>
<evidence type="ECO:0000259" key="5">
    <source>
        <dbReference type="PROSITE" id="PS50893"/>
    </source>
</evidence>
<sequence>MDIFVENLVQVWDDGGDGVRALDGITHRFRSGTLTCLLGPSGCGKSTLAQIVGGIESATSGTIRIVDPKTPGAPPAAPGQCSVMMWQSLNLFPWRNVIDNVAFGLEMAGVPREARYARARELIALVGLRNFEEKACSQLSGGMRQRVALARALIMDRPILLMDEPFAALDAQTKIVMQEELTRIFERLRNTILFVTHAIDEAILLGDEVVVMTARPGRIKEVIPIDLPRPRTQEMVGTKDFGALYDRILHLIREEVLNAMRQQDEALA</sequence>
<dbReference type="AlphaFoldDB" id="A0A327JP85"/>
<keyword evidence="2" id="KW-0813">Transport</keyword>
<dbReference type="Pfam" id="PF00005">
    <property type="entry name" value="ABC_tran"/>
    <property type="match status" value="1"/>
</dbReference>
<dbReference type="GO" id="GO:0005524">
    <property type="term" value="F:ATP binding"/>
    <property type="evidence" value="ECO:0007669"/>
    <property type="project" value="UniProtKB-KW"/>
</dbReference>
<dbReference type="OrthoDB" id="8016555at2"/>
<dbReference type="InterPro" id="IPR050166">
    <property type="entry name" value="ABC_transporter_ATP-bind"/>
</dbReference>
<dbReference type="SMART" id="SM00382">
    <property type="entry name" value="AAA"/>
    <property type="match status" value="1"/>
</dbReference>
<keyword evidence="3" id="KW-0547">Nucleotide-binding</keyword>
<dbReference type="PANTHER" id="PTHR42788">
    <property type="entry name" value="TAURINE IMPORT ATP-BINDING PROTEIN-RELATED"/>
    <property type="match status" value="1"/>
</dbReference>
<proteinExistence type="inferred from homology"/>
<keyword evidence="4" id="KW-0067">ATP-binding</keyword>